<dbReference type="AlphaFoldDB" id="A0A8H6RRD5"/>
<sequence>MRLLHTTKLELEGFDTHELAGIDYAILSHTWSIDRQQPEFTYDDLINSHERRGQGWQKIEDCCELARDQEIDYIWIDTCCINADNSRELEEAINSMYRFYQQAKVCYAFLSDLHTTSLVDLAACRWFTRGWTLQELLAPPEVLFYNAQMYPVGTRSDLAEQIAGITNIDKHFLKTSGRIRVDTASIAQRMSWASRRQTTKREDNAYCLMGLFNVSMFLHYGEGACNAFFRLQEQILKKPVDESLFAWSSAKGSDYDKHGMLATSPKDFQYCQHVTRTKFLKQRPPIQWGGRGLEFHYVPGSVVDFSARAALFGSLRKDLWARLDCQDESGKEIMIHLQKDPDGAARSYYRTDAVTRHYNEHHNWKSISANFDWEFKKL</sequence>
<keyword evidence="4" id="KW-1185">Reference proteome</keyword>
<protein>
    <submittedName>
        <fullName evidence="3">Vegetative incompatibility protein HET-E-1</fullName>
    </submittedName>
</protein>
<proteinExistence type="predicted"/>
<evidence type="ECO:0000259" key="1">
    <source>
        <dbReference type="Pfam" id="PF06985"/>
    </source>
</evidence>
<dbReference type="Pfam" id="PF26640">
    <property type="entry name" value="DUF8212"/>
    <property type="match status" value="1"/>
</dbReference>
<dbReference type="OrthoDB" id="674604at2759"/>
<dbReference type="InterPro" id="IPR058525">
    <property type="entry name" value="DUF8212"/>
</dbReference>
<evidence type="ECO:0000313" key="3">
    <source>
        <dbReference type="EMBL" id="KAF7195872.1"/>
    </source>
</evidence>
<dbReference type="EMBL" id="JABCIY010000035">
    <property type="protein sequence ID" value="KAF7195872.1"/>
    <property type="molecule type" value="Genomic_DNA"/>
</dbReference>
<dbReference type="PANTHER" id="PTHR10622">
    <property type="entry name" value="HET DOMAIN-CONTAINING PROTEIN"/>
    <property type="match status" value="1"/>
</dbReference>
<name>A0A8H6RRD5_9PEZI</name>
<organism evidence="3 4">
    <name type="scientific">Pseudocercospora fuligena</name>
    <dbReference type="NCBI Taxonomy" id="685502"/>
    <lineage>
        <taxon>Eukaryota</taxon>
        <taxon>Fungi</taxon>
        <taxon>Dikarya</taxon>
        <taxon>Ascomycota</taxon>
        <taxon>Pezizomycotina</taxon>
        <taxon>Dothideomycetes</taxon>
        <taxon>Dothideomycetidae</taxon>
        <taxon>Mycosphaerellales</taxon>
        <taxon>Mycosphaerellaceae</taxon>
        <taxon>Pseudocercospora</taxon>
    </lineage>
</organism>
<dbReference type="InterPro" id="IPR010730">
    <property type="entry name" value="HET"/>
</dbReference>
<feature type="domain" description="Heterokaryon incompatibility" evidence="1">
    <location>
        <begin position="24"/>
        <end position="117"/>
    </location>
</feature>
<accession>A0A8H6RRD5</accession>
<comment type="caution">
    <text evidence="3">The sequence shown here is derived from an EMBL/GenBank/DDBJ whole genome shotgun (WGS) entry which is preliminary data.</text>
</comment>
<dbReference type="Proteomes" id="UP000660729">
    <property type="component" value="Unassembled WGS sequence"/>
</dbReference>
<reference evidence="3" key="1">
    <citation type="submission" date="2020-04" db="EMBL/GenBank/DDBJ databases">
        <title>Draft genome resource of the tomato pathogen Pseudocercospora fuligena.</title>
        <authorList>
            <person name="Zaccaron A."/>
        </authorList>
    </citation>
    <scope>NUCLEOTIDE SEQUENCE</scope>
    <source>
        <strain evidence="3">PF001</strain>
    </source>
</reference>
<feature type="domain" description="DUF8212" evidence="2">
    <location>
        <begin position="226"/>
        <end position="264"/>
    </location>
</feature>
<evidence type="ECO:0000313" key="4">
    <source>
        <dbReference type="Proteomes" id="UP000660729"/>
    </source>
</evidence>
<dbReference type="Pfam" id="PF06985">
    <property type="entry name" value="HET"/>
    <property type="match status" value="1"/>
</dbReference>
<gene>
    <name evidence="3" type="ORF">HII31_02752</name>
</gene>
<dbReference type="PANTHER" id="PTHR10622:SF10">
    <property type="entry name" value="HET DOMAIN-CONTAINING PROTEIN"/>
    <property type="match status" value="1"/>
</dbReference>
<evidence type="ECO:0000259" key="2">
    <source>
        <dbReference type="Pfam" id="PF26640"/>
    </source>
</evidence>